<name>A0A6J3M3D1_9PEZI</name>
<dbReference type="AlphaFoldDB" id="A0A6J3M3D1"/>
<accession>A0A6J3M3D1</accession>
<keyword evidence="1" id="KW-1185">Reference proteome</keyword>
<dbReference type="GeneID" id="54357704"/>
<proteinExistence type="predicted"/>
<evidence type="ECO:0000313" key="2">
    <source>
        <dbReference type="RefSeq" id="XP_033459541.1"/>
    </source>
</evidence>
<dbReference type="RefSeq" id="XP_033459541.1">
    <property type="nucleotide sequence ID" value="XM_033599905.1"/>
</dbReference>
<dbReference type="Proteomes" id="UP000504637">
    <property type="component" value="Unplaced"/>
</dbReference>
<organism evidence="2">
    <name type="scientific">Dissoconium aciculare CBS 342.82</name>
    <dbReference type="NCBI Taxonomy" id="1314786"/>
    <lineage>
        <taxon>Eukaryota</taxon>
        <taxon>Fungi</taxon>
        <taxon>Dikarya</taxon>
        <taxon>Ascomycota</taxon>
        <taxon>Pezizomycotina</taxon>
        <taxon>Dothideomycetes</taxon>
        <taxon>Dothideomycetidae</taxon>
        <taxon>Mycosphaerellales</taxon>
        <taxon>Dissoconiaceae</taxon>
        <taxon>Dissoconium</taxon>
    </lineage>
</organism>
<reference evidence="2" key="2">
    <citation type="submission" date="2020-04" db="EMBL/GenBank/DDBJ databases">
        <authorList>
            <consortium name="NCBI Genome Project"/>
        </authorList>
    </citation>
    <scope>NUCLEOTIDE SEQUENCE</scope>
    <source>
        <strain evidence="2">CBS 342.82</strain>
    </source>
</reference>
<evidence type="ECO:0000313" key="1">
    <source>
        <dbReference type="Proteomes" id="UP000504637"/>
    </source>
</evidence>
<reference evidence="2" key="1">
    <citation type="submission" date="2020-01" db="EMBL/GenBank/DDBJ databases">
        <authorList>
            <consortium name="DOE Joint Genome Institute"/>
            <person name="Haridas S."/>
            <person name="Albert R."/>
            <person name="Binder M."/>
            <person name="Bloem J."/>
            <person name="Labutti K."/>
            <person name="Salamov A."/>
            <person name="Andreopoulos B."/>
            <person name="Baker S.E."/>
            <person name="Barry K."/>
            <person name="Bills G."/>
            <person name="Bluhm B.H."/>
            <person name="Cannon C."/>
            <person name="Castanera R."/>
            <person name="Culley D.E."/>
            <person name="Daum C."/>
            <person name="Ezra D."/>
            <person name="Gonzalez J.B."/>
            <person name="Henrissat B."/>
            <person name="Kuo A."/>
            <person name="Liang C."/>
            <person name="Lipzen A."/>
            <person name="Lutzoni F."/>
            <person name="Magnuson J."/>
            <person name="Mondo S."/>
            <person name="Nolan M."/>
            <person name="Ohm R."/>
            <person name="Pangilinan J."/>
            <person name="Park H.-J."/>
            <person name="Ramirez L."/>
            <person name="Alfaro M."/>
            <person name="Sun H."/>
            <person name="Tritt A."/>
            <person name="Yoshinaga Y."/>
            <person name="Zwiers L.-H."/>
            <person name="Turgeon B.G."/>
            <person name="Goodwin S.B."/>
            <person name="Spatafora J.W."/>
            <person name="Crous P.W."/>
            <person name="Grigoriev I.V."/>
        </authorList>
    </citation>
    <scope>NUCLEOTIDE SEQUENCE</scope>
    <source>
        <strain evidence="2">CBS 342.82</strain>
    </source>
</reference>
<sequence>MSFPPHYPVHYITPEPDFHPWHVDPREYFSPIPIISTSTPSSSQTKPVGELQRSTKTPLLFLGISPRVLIPTHALRRFRFPSVPSGACSHRNRDRPGLHDHGHCYSQHRFSAIIARRA</sequence>
<gene>
    <name evidence="2" type="ORF">K489DRAFT_245357</name>
</gene>
<reference evidence="2" key="3">
    <citation type="submission" date="2025-08" db="UniProtKB">
        <authorList>
            <consortium name="RefSeq"/>
        </authorList>
    </citation>
    <scope>IDENTIFICATION</scope>
    <source>
        <strain evidence="2">CBS 342.82</strain>
    </source>
</reference>
<protein>
    <submittedName>
        <fullName evidence="2">Uncharacterized protein</fullName>
    </submittedName>
</protein>